<name>A0A7I7L1H7_9MYCO</name>
<keyword evidence="1" id="KW-1133">Transmembrane helix</keyword>
<keyword evidence="3" id="KW-1185">Reference proteome</keyword>
<feature type="transmembrane region" description="Helical" evidence="1">
    <location>
        <begin position="35"/>
        <end position="56"/>
    </location>
</feature>
<dbReference type="AlphaFoldDB" id="A0A7I7L1H7"/>
<keyword evidence="1" id="KW-0812">Transmembrane</keyword>
<keyword evidence="1" id="KW-0472">Membrane</keyword>
<dbReference type="RefSeq" id="WP_163779289.1">
    <property type="nucleotide sequence ID" value="NZ_AP022569.1"/>
</dbReference>
<proteinExistence type="predicted"/>
<protein>
    <submittedName>
        <fullName evidence="2">Uncharacterized protein</fullName>
    </submittedName>
</protein>
<feature type="transmembrane region" description="Helical" evidence="1">
    <location>
        <begin position="7"/>
        <end position="29"/>
    </location>
</feature>
<organism evidence="2 3">
    <name type="scientific">Mycobacterium cookii</name>
    <dbReference type="NCBI Taxonomy" id="1775"/>
    <lineage>
        <taxon>Bacteria</taxon>
        <taxon>Bacillati</taxon>
        <taxon>Actinomycetota</taxon>
        <taxon>Actinomycetes</taxon>
        <taxon>Mycobacteriales</taxon>
        <taxon>Mycobacteriaceae</taxon>
        <taxon>Mycobacterium</taxon>
    </lineage>
</organism>
<evidence type="ECO:0000313" key="3">
    <source>
        <dbReference type="Proteomes" id="UP000465866"/>
    </source>
</evidence>
<gene>
    <name evidence="2" type="ORF">MCOO_39020</name>
</gene>
<dbReference type="Proteomes" id="UP000465866">
    <property type="component" value="Chromosome"/>
</dbReference>
<dbReference type="KEGG" id="mcoo:MCOO_39020"/>
<evidence type="ECO:0000313" key="2">
    <source>
        <dbReference type="EMBL" id="BBX47887.1"/>
    </source>
</evidence>
<evidence type="ECO:0000256" key="1">
    <source>
        <dbReference type="SAM" id="Phobius"/>
    </source>
</evidence>
<accession>A0A7I7L1H7</accession>
<dbReference type="EMBL" id="AP022569">
    <property type="protein sequence ID" value="BBX47887.1"/>
    <property type="molecule type" value="Genomic_DNA"/>
</dbReference>
<sequence>MTARTQSIWAVIGGVLAGYVLWLAAISIGEALTVVSLWGLVVLVVSVAFAIGTVLWGRRVRQQGNVPLALFAFALPVLPVVLSTVVLVDSYL</sequence>
<feature type="transmembrane region" description="Helical" evidence="1">
    <location>
        <begin position="68"/>
        <end position="88"/>
    </location>
</feature>
<reference evidence="2 3" key="1">
    <citation type="journal article" date="2019" name="Emerg. Microbes Infect.">
        <title>Comprehensive subspecies identification of 175 nontuberculous mycobacteria species based on 7547 genomic profiles.</title>
        <authorList>
            <person name="Matsumoto Y."/>
            <person name="Kinjo T."/>
            <person name="Motooka D."/>
            <person name="Nabeya D."/>
            <person name="Jung N."/>
            <person name="Uechi K."/>
            <person name="Horii T."/>
            <person name="Iida T."/>
            <person name="Fujita J."/>
            <person name="Nakamura S."/>
        </authorList>
    </citation>
    <scope>NUCLEOTIDE SEQUENCE [LARGE SCALE GENOMIC DNA]</scope>
    <source>
        <strain evidence="2 3">JCM 12404</strain>
    </source>
</reference>